<evidence type="ECO:0000256" key="1">
    <source>
        <dbReference type="ARBA" id="ARBA00004377"/>
    </source>
</evidence>
<keyword evidence="7" id="KW-0249">Electron transport</keyword>
<gene>
    <name evidence="14" type="ORF">C9F07_15985</name>
</gene>
<dbReference type="NCBIfam" id="NF011606">
    <property type="entry name" value="PRK15032.1"/>
    <property type="match status" value="1"/>
</dbReference>
<name>A0A4Z0LS32_SALET</name>
<evidence type="ECO:0000256" key="6">
    <source>
        <dbReference type="ARBA" id="ARBA00022723"/>
    </source>
</evidence>
<dbReference type="EMBL" id="PYKI01001673">
    <property type="protein sequence ID" value="TGD70101.1"/>
    <property type="molecule type" value="Genomic_DNA"/>
</dbReference>
<comment type="caution">
    <text evidence="14">The sequence shown here is derived from an EMBL/GenBank/DDBJ whole genome shotgun (WGS) entry which is preliminary data.</text>
</comment>
<evidence type="ECO:0000259" key="13">
    <source>
        <dbReference type="Pfam" id="PF03264"/>
    </source>
</evidence>
<evidence type="ECO:0000313" key="14">
    <source>
        <dbReference type="EMBL" id="TGD70101.1"/>
    </source>
</evidence>
<feature type="region of interest" description="Disordered" evidence="11">
    <location>
        <begin position="246"/>
        <end position="270"/>
    </location>
</feature>
<evidence type="ECO:0000256" key="3">
    <source>
        <dbReference type="ARBA" id="ARBA00022475"/>
    </source>
</evidence>
<evidence type="ECO:0000256" key="9">
    <source>
        <dbReference type="ARBA" id="ARBA00023004"/>
    </source>
</evidence>
<dbReference type="Pfam" id="PF03264">
    <property type="entry name" value="Cytochrom_NNT"/>
    <property type="match status" value="1"/>
</dbReference>
<keyword evidence="10 12" id="KW-0472">Membrane</keyword>
<keyword evidence="6" id="KW-0479">Metal-binding</keyword>
<dbReference type="Proteomes" id="UP000298196">
    <property type="component" value="Unassembled WGS sequence"/>
</dbReference>
<dbReference type="PANTHER" id="PTHR30333:SF2">
    <property type="entry name" value="CYTOCHROME C-TYPE PROTEIN TORC"/>
    <property type="match status" value="1"/>
</dbReference>
<dbReference type="InterPro" id="IPR051174">
    <property type="entry name" value="Cytochrome_c-type_ET"/>
</dbReference>
<dbReference type="AlphaFoldDB" id="A0A4Z0LS32"/>
<dbReference type="InterPro" id="IPR036280">
    <property type="entry name" value="Multihaem_cyt_sf"/>
</dbReference>
<evidence type="ECO:0000256" key="2">
    <source>
        <dbReference type="ARBA" id="ARBA00022448"/>
    </source>
</evidence>
<feature type="domain" description="NapC/NirT cytochrome c N-terminal" evidence="13">
    <location>
        <begin position="11"/>
        <end position="183"/>
    </location>
</feature>
<evidence type="ECO:0000256" key="12">
    <source>
        <dbReference type="SAM" id="Phobius"/>
    </source>
</evidence>
<dbReference type="GO" id="GO:0005886">
    <property type="term" value="C:plasma membrane"/>
    <property type="evidence" value="ECO:0007669"/>
    <property type="project" value="UniProtKB-SubCell"/>
</dbReference>
<proteinExistence type="predicted"/>
<evidence type="ECO:0000256" key="10">
    <source>
        <dbReference type="ARBA" id="ARBA00023136"/>
    </source>
</evidence>
<sequence>MRKLWRALLRPSARWSILALVIVGIVIGVALIVLPHVGIKLTSTTEFCVSCHSMQPVYQEYKQSVHFQNASGVRAECHDCHIPPDIPGMVKRKLEASNDLYQTFIAHSIDTPEKFEAKRAELAEREWARMKENNSATCRSCHNYDAMDHAKQNPEAARQMKIAAKENQSCIDCHKGIAHQLPDRSSGFRKQFAELRASASTHNDGDTLYSLDIKPIYAAKGDKEPAGSLLPASEVKVLKRDGDWLHVQIEGGTDPDGRQRDQTPLPGQRR</sequence>
<feature type="non-terminal residue" evidence="14">
    <location>
        <position position="270"/>
    </location>
</feature>
<dbReference type="Gene3D" id="1.10.3820.10">
    <property type="entry name" value="Di-heme elbow motif domain"/>
    <property type="match status" value="1"/>
</dbReference>
<dbReference type="FunFam" id="1.10.3820.10:FF:000001">
    <property type="entry name" value="Cytochrome c-type protein"/>
    <property type="match status" value="1"/>
</dbReference>
<dbReference type="GO" id="GO:0009061">
    <property type="term" value="P:anaerobic respiration"/>
    <property type="evidence" value="ECO:0007669"/>
    <property type="project" value="TreeGrafter"/>
</dbReference>
<keyword evidence="5 12" id="KW-0812">Transmembrane</keyword>
<dbReference type="InterPro" id="IPR005126">
    <property type="entry name" value="NapC/NirT_cyt_c_N"/>
</dbReference>
<evidence type="ECO:0000256" key="5">
    <source>
        <dbReference type="ARBA" id="ARBA00022692"/>
    </source>
</evidence>
<keyword evidence="8 12" id="KW-1133">Transmembrane helix</keyword>
<dbReference type="GO" id="GO:0009055">
    <property type="term" value="F:electron transfer activity"/>
    <property type="evidence" value="ECO:0007669"/>
    <property type="project" value="TreeGrafter"/>
</dbReference>
<keyword evidence="9" id="KW-0408">Iron</keyword>
<organism evidence="14 15">
    <name type="scientific">Salmonella enterica subsp. enterica serovar Poona</name>
    <dbReference type="NCBI Taxonomy" id="436295"/>
    <lineage>
        <taxon>Bacteria</taxon>
        <taxon>Pseudomonadati</taxon>
        <taxon>Pseudomonadota</taxon>
        <taxon>Gammaproteobacteria</taxon>
        <taxon>Enterobacterales</taxon>
        <taxon>Enterobacteriaceae</taxon>
        <taxon>Salmonella</taxon>
    </lineage>
</organism>
<dbReference type="PANTHER" id="PTHR30333">
    <property type="entry name" value="CYTOCHROME C-TYPE PROTEIN"/>
    <property type="match status" value="1"/>
</dbReference>
<keyword evidence="3" id="KW-1003">Cell membrane</keyword>
<evidence type="ECO:0000256" key="8">
    <source>
        <dbReference type="ARBA" id="ARBA00022989"/>
    </source>
</evidence>
<keyword evidence="2" id="KW-0813">Transport</keyword>
<evidence type="ECO:0000256" key="4">
    <source>
        <dbReference type="ARBA" id="ARBA00022617"/>
    </source>
</evidence>
<evidence type="ECO:0000256" key="11">
    <source>
        <dbReference type="SAM" id="MobiDB-lite"/>
    </source>
</evidence>
<evidence type="ECO:0000256" key="7">
    <source>
        <dbReference type="ARBA" id="ARBA00022982"/>
    </source>
</evidence>
<keyword evidence="15" id="KW-1185">Reference proteome</keyword>
<reference evidence="14 15" key="1">
    <citation type="submission" date="2018-03" db="EMBL/GenBank/DDBJ databases">
        <title>Non-Typhoidal Salmonella genome sequencing and assembly.</title>
        <authorList>
            <person name="Matchawe C."/>
        </authorList>
    </citation>
    <scope>NUCLEOTIDE SEQUENCE [LARGE SCALE GENOMIC DNA]</scope>
    <source>
        <strain evidence="14 15">22sa</strain>
    </source>
</reference>
<dbReference type="SUPFAM" id="SSF48695">
    <property type="entry name" value="Multiheme cytochromes"/>
    <property type="match status" value="1"/>
</dbReference>
<dbReference type="GO" id="GO:0046872">
    <property type="term" value="F:metal ion binding"/>
    <property type="evidence" value="ECO:0007669"/>
    <property type="project" value="UniProtKB-KW"/>
</dbReference>
<evidence type="ECO:0000313" key="15">
    <source>
        <dbReference type="Proteomes" id="UP000298196"/>
    </source>
</evidence>
<keyword evidence="4" id="KW-0349">Heme</keyword>
<dbReference type="InterPro" id="IPR038266">
    <property type="entry name" value="NapC/NirT_cytc_sf"/>
</dbReference>
<accession>A0A4Z0LS32</accession>
<feature type="transmembrane region" description="Helical" evidence="12">
    <location>
        <begin position="12"/>
        <end position="34"/>
    </location>
</feature>
<comment type="subcellular location">
    <subcellularLocation>
        <location evidence="1">Cell inner membrane</location>
        <topology evidence="1">Single-pass membrane protein</topology>
    </subcellularLocation>
</comment>
<protein>
    <submittedName>
        <fullName evidence="14">Pentaheme c-type cytochrome TorC</fullName>
    </submittedName>
</protein>